<evidence type="ECO:0000256" key="3">
    <source>
        <dbReference type="ARBA" id="ARBA00006432"/>
    </source>
</evidence>
<dbReference type="FunFam" id="3.40.50.12780:FF:000003">
    <property type="entry name" value="Long-chain-fatty-acid--CoA ligase FadD"/>
    <property type="match status" value="1"/>
</dbReference>
<dbReference type="InterPro" id="IPR000873">
    <property type="entry name" value="AMP-dep_synth/lig_dom"/>
</dbReference>
<sequence>MGSYAGDIIFRSRLTDISIPNHLPLHTYLFDNLSTVGPDHPCLIDATTGSVLTYSDVRLSSVRVSAGLRRLGIRRGHVIMLLLPNCPEFVLSFLGASTRGAVSTTANPFFTPAEIRKQVSASAARLIITDSACVAKVRGIDGVSAVVCVGQDVPDGCVPFADLLAEADDESESESDDEKFDPDDVVALPYSSGTTGMAKGVMLTHKGTVTSISQQIDGGDQNVHLYYHSGDVMLCLLPMYHIYSLVTVMCCALRAKSAVLIVRKFDMKGMLELIERHRVTVAPLVPPIAVEMAKTAAGAGADRYDLTSVRMVISGAAPMGKELEDAVRERMPNAMIGQGYGMTEAGPVLSFCMSFAKEPMASKPGSCGMVVRNAELKVVDPNTGASLHRNQRGEICIRGDNVMKGYLNDKKATESTIDAEGWLHTGDIGYVDDDDEIFIVDRLKEIIKYKGFQVAPAEIEALLLTHDHIIDAAVVPMKDEAAGEVPVAFVVRAKRSEITEEEIKRFIYKQVVFYKRISKVFFVEAIPKSPSGKILRKSLRQRLEAGL</sequence>
<evidence type="ECO:0000313" key="14">
    <source>
        <dbReference type="EMBL" id="KAK8925641.1"/>
    </source>
</evidence>
<dbReference type="Gene3D" id="3.30.300.30">
    <property type="match status" value="1"/>
</dbReference>
<dbReference type="SUPFAM" id="SSF56801">
    <property type="entry name" value="Acetyl-CoA synthetase-like"/>
    <property type="match status" value="1"/>
</dbReference>
<dbReference type="EC" id="6.2.1.12" evidence="4"/>
<dbReference type="GO" id="GO:0106290">
    <property type="term" value="F:trans-cinnamate-CoA ligase activity"/>
    <property type="evidence" value="ECO:0007669"/>
    <property type="project" value="UniProtKB-ARBA"/>
</dbReference>
<feature type="domain" description="AMP-binding enzyme C-terminal" evidence="13">
    <location>
        <begin position="458"/>
        <end position="533"/>
    </location>
</feature>
<evidence type="ECO:0000256" key="8">
    <source>
        <dbReference type="ARBA" id="ARBA00023051"/>
    </source>
</evidence>
<comment type="catalytic activity">
    <reaction evidence="10">
        <text>(E)-4-coumaroyl-AMP + CoA = (E)-4-coumaroyl-CoA + AMP + H(+)</text>
        <dbReference type="Rhea" id="RHEA:72423"/>
        <dbReference type="ChEBI" id="CHEBI:15378"/>
        <dbReference type="ChEBI" id="CHEBI:57287"/>
        <dbReference type="ChEBI" id="CHEBI:85008"/>
        <dbReference type="ChEBI" id="CHEBI:192348"/>
        <dbReference type="ChEBI" id="CHEBI:456215"/>
    </reaction>
    <physiologicalReaction direction="left-to-right" evidence="10">
        <dbReference type="Rhea" id="RHEA:72424"/>
    </physiologicalReaction>
</comment>
<gene>
    <name evidence="14" type="primary">4CL1</name>
    <name evidence="14" type="ORF">KSP39_PZI018117</name>
</gene>
<keyword evidence="7" id="KW-0067">ATP-binding</keyword>
<dbReference type="PROSITE" id="PS00455">
    <property type="entry name" value="AMP_BINDING"/>
    <property type="match status" value="1"/>
</dbReference>
<dbReference type="FunFam" id="3.30.300.30:FF:000007">
    <property type="entry name" value="4-coumarate--CoA ligase 2"/>
    <property type="match status" value="1"/>
</dbReference>
<dbReference type="GO" id="GO:0016207">
    <property type="term" value="F:4-coumarate-CoA ligase activity"/>
    <property type="evidence" value="ECO:0007669"/>
    <property type="project" value="UniProtKB-EC"/>
</dbReference>
<dbReference type="Pfam" id="PF00501">
    <property type="entry name" value="AMP-binding"/>
    <property type="match status" value="1"/>
</dbReference>
<evidence type="ECO:0000256" key="1">
    <source>
        <dbReference type="ARBA" id="ARBA00001946"/>
    </source>
</evidence>
<comment type="catalytic activity">
    <reaction evidence="9">
        <text>(E)-4-coumarate + ATP + H(+) = (E)-4-coumaroyl-AMP + diphosphate</text>
        <dbReference type="Rhea" id="RHEA:72419"/>
        <dbReference type="ChEBI" id="CHEBI:12876"/>
        <dbReference type="ChEBI" id="CHEBI:15378"/>
        <dbReference type="ChEBI" id="CHEBI:30616"/>
        <dbReference type="ChEBI" id="CHEBI:33019"/>
        <dbReference type="ChEBI" id="CHEBI:192348"/>
    </reaction>
    <physiologicalReaction direction="left-to-right" evidence="9">
        <dbReference type="Rhea" id="RHEA:72420"/>
    </physiologicalReaction>
</comment>
<proteinExistence type="inferred from homology"/>
<keyword evidence="6" id="KW-0547">Nucleotide-binding</keyword>
<comment type="pathway">
    <text evidence="2">Phytoalexin biosynthesis; 3,4',5-trihydroxystilbene biosynthesis; 3,4',5-trihydroxystilbene from trans-4-coumarate: step 1/2.</text>
</comment>
<evidence type="ECO:0000259" key="12">
    <source>
        <dbReference type="Pfam" id="PF00501"/>
    </source>
</evidence>
<evidence type="ECO:0000256" key="11">
    <source>
        <dbReference type="ARBA" id="ARBA00034252"/>
    </source>
</evidence>
<evidence type="ECO:0000313" key="15">
    <source>
        <dbReference type="Proteomes" id="UP001418222"/>
    </source>
</evidence>
<dbReference type="AlphaFoldDB" id="A0AAP0B2F8"/>
<dbReference type="InterPro" id="IPR020845">
    <property type="entry name" value="AMP-binding_CS"/>
</dbReference>
<keyword evidence="5 14" id="KW-0436">Ligase</keyword>
<comment type="catalytic activity">
    <reaction evidence="11">
        <text>(E)-4-coumarate + ATP + CoA = (E)-4-coumaroyl-CoA + AMP + diphosphate</text>
        <dbReference type="Rhea" id="RHEA:19641"/>
        <dbReference type="ChEBI" id="CHEBI:12876"/>
        <dbReference type="ChEBI" id="CHEBI:30616"/>
        <dbReference type="ChEBI" id="CHEBI:33019"/>
        <dbReference type="ChEBI" id="CHEBI:57287"/>
        <dbReference type="ChEBI" id="CHEBI:85008"/>
        <dbReference type="ChEBI" id="CHEBI:456215"/>
        <dbReference type="EC" id="6.2.1.12"/>
    </reaction>
    <physiologicalReaction direction="left-to-right" evidence="11">
        <dbReference type="Rhea" id="RHEA:19642"/>
    </physiologicalReaction>
</comment>
<dbReference type="PANTHER" id="PTHR24096:SF406">
    <property type="entry name" value="4-COUMARATE--COA LIGASE 2"/>
    <property type="match status" value="1"/>
</dbReference>
<protein>
    <recommendedName>
        <fullName evidence="4">4-coumarate--CoA ligase</fullName>
        <ecNumber evidence="4">6.2.1.12</ecNumber>
    </recommendedName>
</protein>
<dbReference type="GO" id="GO:0009698">
    <property type="term" value="P:phenylpropanoid metabolic process"/>
    <property type="evidence" value="ECO:0007669"/>
    <property type="project" value="UniProtKB-KW"/>
</dbReference>
<feature type="domain" description="AMP-dependent synthetase/ligase" evidence="12">
    <location>
        <begin position="37"/>
        <end position="407"/>
    </location>
</feature>
<evidence type="ECO:0000256" key="10">
    <source>
        <dbReference type="ARBA" id="ARBA00034223"/>
    </source>
</evidence>
<keyword evidence="15" id="KW-1185">Reference proteome</keyword>
<organism evidence="14 15">
    <name type="scientific">Platanthera zijinensis</name>
    <dbReference type="NCBI Taxonomy" id="2320716"/>
    <lineage>
        <taxon>Eukaryota</taxon>
        <taxon>Viridiplantae</taxon>
        <taxon>Streptophyta</taxon>
        <taxon>Embryophyta</taxon>
        <taxon>Tracheophyta</taxon>
        <taxon>Spermatophyta</taxon>
        <taxon>Magnoliopsida</taxon>
        <taxon>Liliopsida</taxon>
        <taxon>Asparagales</taxon>
        <taxon>Orchidaceae</taxon>
        <taxon>Orchidoideae</taxon>
        <taxon>Orchideae</taxon>
        <taxon>Orchidinae</taxon>
        <taxon>Platanthera</taxon>
    </lineage>
</organism>
<dbReference type="InterPro" id="IPR042099">
    <property type="entry name" value="ANL_N_sf"/>
</dbReference>
<comment type="caution">
    <text evidence="14">The sequence shown here is derived from an EMBL/GenBank/DDBJ whole genome shotgun (WGS) entry which is preliminary data.</text>
</comment>
<keyword evidence="8" id="KW-0587">Phenylpropanoid metabolism</keyword>
<accession>A0AAP0B2F8</accession>
<evidence type="ECO:0000256" key="5">
    <source>
        <dbReference type="ARBA" id="ARBA00022598"/>
    </source>
</evidence>
<dbReference type="CDD" id="cd05904">
    <property type="entry name" value="4CL"/>
    <property type="match status" value="1"/>
</dbReference>
<dbReference type="InterPro" id="IPR045851">
    <property type="entry name" value="AMP-bd_C_sf"/>
</dbReference>
<evidence type="ECO:0000256" key="7">
    <source>
        <dbReference type="ARBA" id="ARBA00022840"/>
    </source>
</evidence>
<dbReference type="EMBL" id="JBBWWQ010000016">
    <property type="protein sequence ID" value="KAK8925641.1"/>
    <property type="molecule type" value="Genomic_DNA"/>
</dbReference>
<dbReference type="InterPro" id="IPR025110">
    <property type="entry name" value="AMP-bd_C"/>
</dbReference>
<evidence type="ECO:0000259" key="13">
    <source>
        <dbReference type="Pfam" id="PF13193"/>
    </source>
</evidence>
<dbReference type="Proteomes" id="UP001418222">
    <property type="component" value="Unassembled WGS sequence"/>
</dbReference>
<dbReference type="Pfam" id="PF13193">
    <property type="entry name" value="AMP-binding_C"/>
    <property type="match status" value="1"/>
</dbReference>
<name>A0AAP0B2F8_9ASPA</name>
<evidence type="ECO:0000256" key="6">
    <source>
        <dbReference type="ARBA" id="ARBA00022741"/>
    </source>
</evidence>
<evidence type="ECO:0000256" key="2">
    <source>
        <dbReference type="ARBA" id="ARBA00004930"/>
    </source>
</evidence>
<reference evidence="14 15" key="1">
    <citation type="journal article" date="2022" name="Nat. Plants">
        <title>Genomes of leafy and leafless Platanthera orchids illuminate the evolution of mycoheterotrophy.</title>
        <authorList>
            <person name="Li M.H."/>
            <person name="Liu K.W."/>
            <person name="Li Z."/>
            <person name="Lu H.C."/>
            <person name="Ye Q.L."/>
            <person name="Zhang D."/>
            <person name="Wang J.Y."/>
            <person name="Li Y.F."/>
            <person name="Zhong Z.M."/>
            <person name="Liu X."/>
            <person name="Yu X."/>
            <person name="Liu D.K."/>
            <person name="Tu X.D."/>
            <person name="Liu B."/>
            <person name="Hao Y."/>
            <person name="Liao X.Y."/>
            <person name="Jiang Y.T."/>
            <person name="Sun W.H."/>
            <person name="Chen J."/>
            <person name="Chen Y.Q."/>
            <person name="Ai Y."/>
            <person name="Zhai J.W."/>
            <person name="Wu S.S."/>
            <person name="Zhou Z."/>
            <person name="Hsiao Y.Y."/>
            <person name="Wu W.L."/>
            <person name="Chen Y.Y."/>
            <person name="Lin Y.F."/>
            <person name="Hsu J.L."/>
            <person name="Li C.Y."/>
            <person name="Wang Z.W."/>
            <person name="Zhao X."/>
            <person name="Zhong W.Y."/>
            <person name="Ma X.K."/>
            <person name="Ma L."/>
            <person name="Huang J."/>
            <person name="Chen G.Z."/>
            <person name="Huang M.Z."/>
            <person name="Huang L."/>
            <person name="Peng D.H."/>
            <person name="Luo Y.B."/>
            <person name="Zou S.Q."/>
            <person name="Chen S.P."/>
            <person name="Lan S."/>
            <person name="Tsai W.C."/>
            <person name="Van de Peer Y."/>
            <person name="Liu Z.J."/>
        </authorList>
    </citation>
    <scope>NUCLEOTIDE SEQUENCE [LARGE SCALE GENOMIC DNA]</scope>
    <source>
        <strain evidence="14">Lor287</strain>
    </source>
</reference>
<evidence type="ECO:0000256" key="9">
    <source>
        <dbReference type="ARBA" id="ARBA00034219"/>
    </source>
</evidence>
<dbReference type="Gene3D" id="3.40.50.12780">
    <property type="entry name" value="N-terminal domain of ligase-like"/>
    <property type="match status" value="1"/>
</dbReference>
<comment type="cofactor">
    <cofactor evidence="1">
        <name>Mg(2+)</name>
        <dbReference type="ChEBI" id="CHEBI:18420"/>
    </cofactor>
</comment>
<evidence type="ECO:0000256" key="4">
    <source>
        <dbReference type="ARBA" id="ARBA00012959"/>
    </source>
</evidence>
<dbReference type="GO" id="GO:0005524">
    <property type="term" value="F:ATP binding"/>
    <property type="evidence" value="ECO:0007669"/>
    <property type="project" value="UniProtKB-KW"/>
</dbReference>
<comment type="similarity">
    <text evidence="3">Belongs to the ATP-dependent AMP-binding enzyme family.</text>
</comment>
<dbReference type="PANTHER" id="PTHR24096">
    <property type="entry name" value="LONG-CHAIN-FATTY-ACID--COA LIGASE"/>
    <property type="match status" value="1"/>
</dbReference>